<protein>
    <submittedName>
        <fullName evidence="1">Uncharacterized protein</fullName>
    </submittedName>
</protein>
<proteinExistence type="predicted"/>
<dbReference type="EMBL" id="HQ634189">
    <property type="protein sequence ID" value="AGH56121.1"/>
    <property type="molecule type" value="Genomic_DNA"/>
</dbReference>
<sequence length="89" mass="10074">MVVTNEVTTLLENPSVTNDNVEQIDTQPRTTIMANTTTENPKQIEKTENLTQKSTMTMDGIDEIESFYEDLEFDDASAVDYDLDFTTQS</sequence>
<dbReference type="KEGG" id="vg:15312221"/>
<dbReference type="OrthoDB" id="40362at10239"/>
<organism evidence="1 2">
    <name type="scientific">Synechococcus phage Syn30</name>
    <dbReference type="NCBI Taxonomy" id="536474"/>
    <lineage>
        <taxon>Viruses</taxon>
        <taxon>Duplodnaviria</taxon>
        <taxon>Heunggongvirae</taxon>
        <taxon>Uroviricota</taxon>
        <taxon>Caudoviricetes</taxon>
        <taxon>Pantevenvirales</taxon>
        <taxon>Kyanoviridae</taxon>
        <taxon>Leucotheavirus</taxon>
        <taxon>Leucotheavirus syn30</taxon>
    </lineage>
</organism>
<gene>
    <name evidence="1" type="ORF">CPRG_00037</name>
</gene>
<accession>M4SMZ9</accession>
<dbReference type="RefSeq" id="YP_007877801.1">
    <property type="nucleotide sequence ID" value="NC_021072.1"/>
</dbReference>
<evidence type="ECO:0000313" key="1">
    <source>
        <dbReference type="EMBL" id="AGH56121.1"/>
    </source>
</evidence>
<evidence type="ECO:0000313" key="2">
    <source>
        <dbReference type="Proteomes" id="UP000203676"/>
    </source>
</evidence>
<keyword evidence="2" id="KW-1185">Reference proteome</keyword>
<dbReference type="GeneID" id="15312221"/>
<name>M4SMZ9_9CAUD</name>
<reference evidence="1 2" key="1">
    <citation type="submission" date="2010-11" db="EMBL/GenBank/DDBJ databases">
        <title>The Genome Sequence of Cyanophage Syn30.</title>
        <authorList>
            <consortium name="The Broad Institute Genome Sequencing Platform"/>
            <person name="Henn M.R."/>
            <person name="Sullivan M.S."/>
            <person name="Osburne M.S."/>
            <person name="Levin J."/>
            <person name="Malboeuf C."/>
            <person name="Casali M."/>
            <person name="Russ C."/>
            <person name="Lennon N."/>
            <person name="Chapman S.B."/>
            <person name="Erlich R."/>
            <person name="Young S.K."/>
            <person name="Yandava C."/>
            <person name="Zeng Q."/>
            <person name="Alvarado L."/>
            <person name="Anderson S."/>
            <person name="Berlin A."/>
            <person name="Chen Z."/>
            <person name="Freedman E."/>
            <person name="Gellesch M."/>
            <person name="Goldberg J."/>
            <person name="Green L."/>
            <person name="Griggs A."/>
            <person name="Gujja S."/>
            <person name="Heilman E.R."/>
            <person name="Heiman D."/>
            <person name="Hollinger A."/>
            <person name="Howarth C."/>
            <person name="Larson L."/>
            <person name="Mehta T."/>
            <person name="Pearson M."/>
            <person name="Roberts A."/>
            <person name="Ryan E."/>
            <person name="Saif S."/>
            <person name="Shea T."/>
            <person name="Shenoy N."/>
            <person name="Sisk P."/>
            <person name="Stolte C."/>
            <person name="Sykes S."/>
            <person name="White J."/>
            <person name="Yu Q."/>
            <person name="Coleman M.L."/>
            <person name="Huang K.H."/>
            <person name="Weigele P.R."/>
            <person name="DeFrancesco A.S."/>
            <person name="Kern S.E."/>
            <person name="Thompson L.R."/>
            <person name="Fu R."/>
            <person name="Hombeck B."/>
            <person name="Chisholm S.W."/>
            <person name="Haas B."/>
            <person name="Nusbaum C."/>
            <person name="Birren B."/>
        </authorList>
    </citation>
    <scope>NUCLEOTIDE SEQUENCE [LARGE SCALE GENOMIC DNA]</scope>
    <source>
        <strain evidence="1 2">Syn30</strain>
    </source>
</reference>
<dbReference type="Proteomes" id="UP000203676">
    <property type="component" value="Segment"/>
</dbReference>